<dbReference type="Proteomes" id="UP000037696">
    <property type="component" value="Unassembled WGS sequence"/>
</dbReference>
<dbReference type="EMBL" id="LHQQ01000058">
    <property type="protein sequence ID" value="KOS44574.1"/>
    <property type="molecule type" value="Genomic_DNA"/>
</dbReference>
<name>A0A0M8PAE9_9EURO</name>
<sequence length="73" mass="7900">MAPPDLKVKAGMLQHPKASDEEFLLTLLKDMKVDHETAAKDVGITKAAFAYALSGCSKSTALRQRGRGPRDCL</sequence>
<gene>
    <name evidence="1" type="ORF">ACN38_g4485</name>
</gene>
<evidence type="ECO:0000313" key="2">
    <source>
        <dbReference type="Proteomes" id="UP000037696"/>
    </source>
</evidence>
<organism evidence="1 2">
    <name type="scientific">Penicillium nordicum</name>
    <dbReference type="NCBI Taxonomy" id="229535"/>
    <lineage>
        <taxon>Eukaryota</taxon>
        <taxon>Fungi</taxon>
        <taxon>Dikarya</taxon>
        <taxon>Ascomycota</taxon>
        <taxon>Pezizomycotina</taxon>
        <taxon>Eurotiomycetes</taxon>
        <taxon>Eurotiomycetidae</taxon>
        <taxon>Eurotiales</taxon>
        <taxon>Aspergillaceae</taxon>
        <taxon>Penicillium</taxon>
    </lineage>
</organism>
<dbReference type="AlphaFoldDB" id="A0A0M8PAE9"/>
<protein>
    <submittedName>
        <fullName evidence="1">Uncharacterized protein</fullName>
    </submittedName>
</protein>
<keyword evidence="2" id="KW-1185">Reference proteome</keyword>
<accession>A0A0M8PAE9</accession>
<evidence type="ECO:0000313" key="1">
    <source>
        <dbReference type="EMBL" id="KOS44574.1"/>
    </source>
</evidence>
<dbReference type="OrthoDB" id="4365092at2759"/>
<proteinExistence type="predicted"/>
<comment type="caution">
    <text evidence="1">The sequence shown here is derived from an EMBL/GenBank/DDBJ whole genome shotgun (WGS) entry which is preliminary data.</text>
</comment>
<reference evidence="1 2" key="1">
    <citation type="submission" date="2015-08" db="EMBL/GenBank/DDBJ databases">
        <title>Genome sequencing of Penicillium nordicum.</title>
        <authorList>
            <person name="Nguyen H.D."/>
            <person name="Seifert K.A."/>
        </authorList>
    </citation>
    <scope>NUCLEOTIDE SEQUENCE [LARGE SCALE GENOMIC DNA]</scope>
    <source>
        <strain evidence="1 2">DAOMC 185683</strain>
    </source>
</reference>